<keyword evidence="7" id="KW-1185">Reference proteome</keyword>
<evidence type="ECO:0000313" key="6">
    <source>
        <dbReference type="EMBL" id="GIH68403.1"/>
    </source>
</evidence>
<dbReference type="AlphaFoldDB" id="A0A8J3VXX8"/>
<dbReference type="Gene3D" id="2.40.10.10">
    <property type="entry name" value="Trypsin-like serine proteases"/>
    <property type="match status" value="2"/>
</dbReference>
<comment type="similarity">
    <text evidence="1">Belongs to the peptidase S1C family.</text>
</comment>
<reference evidence="6" key="1">
    <citation type="submission" date="2021-01" db="EMBL/GenBank/DDBJ databases">
        <title>Whole genome shotgun sequence of Sphaerimonospora thailandensis NBRC 107569.</title>
        <authorList>
            <person name="Komaki H."/>
            <person name="Tamura T."/>
        </authorList>
    </citation>
    <scope>NUCLEOTIDE SEQUENCE</scope>
    <source>
        <strain evidence="6">NBRC 107569</strain>
    </source>
</reference>
<dbReference type="Pfam" id="PF13180">
    <property type="entry name" value="PDZ_2"/>
    <property type="match status" value="1"/>
</dbReference>
<evidence type="ECO:0000313" key="7">
    <source>
        <dbReference type="Proteomes" id="UP000610966"/>
    </source>
</evidence>
<dbReference type="InterPro" id="IPR051201">
    <property type="entry name" value="Chloro_Bact_Ser_Proteases"/>
</dbReference>
<evidence type="ECO:0000256" key="2">
    <source>
        <dbReference type="ARBA" id="ARBA00022670"/>
    </source>
</evidence>
<feature type="compositionally biased region" description="Gly residues" evidence="4">
    <location>
        <begin position="32"/>
        <end position="43"/>
    </location>
</feature>
<dbReference type="PANTHER" id="PTHR43343">
    <property type="entry name" value="PEPTIDASE S12"/>
    <property type="match status" value="1"/>
</dbReference>
<dbReference type="PROSITE" id="PS50106">
    <property type="entry name" value="PDZ"/>
    <property type="match status" value="1"/>
</dbReference>
<accession>A0A8J3VXX8</accession>
<dbReference type="SMART" id="SM00228">
    <property type="entry name" value="PDZ"/>
    <property type="match status" value="1"/>
</dbReference>
<comment type="caution">
    <text evidence="6">The sequence shown here is derived from an EMBL/GenBank/DDBJ whole genome shotgun (WGS) entry which is preliminary data.</text>
</comment>
<dbReference type="InterPro" id="IPR043504">
    <property type="entry name" value="Peptidase_S1_PA_chymotrypsin"/>
</dbReference>
<dbReference type="InterPro" id="IPR001940">
    <property type="entry name" value="Peptidase_S1C"/>
</dbReference>
<dbReference type="SUPFAM" id="SSF50156">
    <property type="entry name" value="PDZ domain-like"/>
    <property type="match status" value="1"/>
</dbReference>
<evidence type="ECO:0000256" key="4">
    <source>
        <dbReference type="SAM" id="MobiDB-lite"/>
    </source>
</evidence>
<dbReference type="GO" id="GO:0004252">
    <property type="term" value="F:serine-type endopeptidase activity"/>
    <property type="evidence" value="ECO:0007669"/>
    <property type="project" value="InterPro"/>
</dbReference>
<name>A0A8J3VXX8_9ACTN</name>
<feature type="region of interest" description="Disordered" evidence="4">
    <location>
        <begin position="1"/>
        <end position="62"/>
    </location>
</feature>
<keyword evidence="3" id="KW-0378">Hydrolase</keyword>
<proteinExistence type="inferred from homology"/>
<dbReference type="RefSeq" id="WP_204010997.1">
    <property type="nucleotide sequence ID" value="NZ_BOOG01000008.1"/>
</dbReference>
<evidence type="ECO:0000259" key="5">
    <source>
        <dbReference type="PROSITE" id="PS50106"/>
    </source>
</evidence>
<dbReference type="InterPro" id="IPR009003">
    <property type="entry name" value="Peptidase_S1_PA"/>
</dbReference>
<dbReference type="PRINTS" id="PR00834">
    <property type="entry name" value="PROTEASES2C"/>
</dbReference>
<evidence type="ECO:0000256" key="1">
    <source>
        <dbReference type="ARBA" id="ARBA00010541"/>
    </source>
</evidence>
<dbReference type="EMBL" id="BOOG01000008">
    <property type="protein sequence ID" value="GIH68403.1"/>
    <property type="molecule type" value="Genomic_DNA"/>
</dbReference>
<gene>
    <name evidence="6" type="ORF">Mth01_06560</name>
</gene>
<dbReference type="Gene3D" id="2.30.42.10">
    <property type="match status" value="1"/>
</dbReference>
<keyword evidence="2 6" id="KW-0645">Protease</keyword>
<dbReference type="InterPro" id="IPR001478">
    <property type="entry name" value="PDZ"/>
</dbReference>
<dbReference type="Pfam" id="PF13365">
    <property type="entry name" value="Trypsin_2"/>
    <property type="match status" value="1"/>
</dbReference>
<dbReference type="InterPro" id="IPR036034">
    <property type="entry name" value="PDZ_sf"/>
</dbReference>
<sequence>MSGPNDVPNDSTQEFPGHGWSQFGSTPPRHGQYGGAFGGGGQGYASIDPMGFPAPPARPRGTLTGRQKVGAGLALVAVALGGGAAGALITNAANGERTVMSSPIVNPVSNSAGNTIAEVARNIMPSVVSIQVRTQMGGGEGSGVILSADGLILTNNHVVAQADQSATITVKFSDGRTASAVVKGTDPTTDIAVIQAQGVSDLVPASLGDSDKLQVGDSVLAIGSPLGLEGSVTSGIVSALDRTLTESGEDQQQPFPGWGQQRRSRGATIGGMIQTDAAINPGNSGGALVNGAGQVIGINTAIATSGGGSGNIGVGFAIPINMAKQVADQLIKTGRASHAFLGVSVADAVGGTAGAVIASITVGSPAEKAGLKGGDLITKINNKRVDSAEALVGTIRSSRPGDKVTIDYTRNGKASTVSITLAEQTAAS</sequence>
<dbReference type="SUPFAM" id="SSF50494">
    <property type="entry name" value="Trypsin-like serine proteases"/>
    <property type="match status" value="1"/>
</dbReference>
<evidence type="ECO:0000256" key="3">
    <source>
        <dbReference type="ARBA" id="ARBA00022801"/>
    </source>
</evidence>
<protein>
    <submittedName>
        <fullName evidence="6">Putative serine protease</fullName>
    </submittedName>
</protein>
<dbReference type="PANTHER" id="PTHR43343:SF3">
    <property type="entry name" value="PROTEASE DO-LIKE 8, CHLOROPLASTIC"/>
    <property type="match status" value="1"/>
</dbReference>
<dbReference type="GO" id="GO:0006508">
    <property type="term" value="P:proteolysis"/>
    <property type="evidence" value="ECO:0007669"/>
    <property type="project" value="UniProtKB-KW"/>
</dbReference>
<dbReference type="Proteomes" id="UP000610966">
    <property type="component" value="Unassembled WGS sequence"/>
</dbReference>
<feature type="domain" description="PDZ" evidence="5">
    <location>
        <begin position="330"/>
        <end position="410"/>
    </location>
</feature>
<organism evidence="6 7">
    <name type="scientific">Sphaerimonospora thailandensis</name>
    <dbReference type="NCBI Taxonomy" id="795644"/>
    <lineage>
        <taxon>Bacteria</taxon>
        <taxon>Bacillati</taxon>
        <taxon>Actinomycetota</taxon>
        <taxon>Actinomycetes</taxon>
        <taxon>Streptosporangiales</taxon>
        <taxon>Streptosporangiaceae</taxon>
        <taxon>Sphaerimonospora</taxon>
    </lineage>
</organism>